<name>K0KVX3_WICCF</name>
<dbReference type="AlphaFoldDB" id="K0KVX3"/>
<organism evidence="2 3">
    <name type="scientific">Wickerhamomyces ciferrii (strain ATCC 14091 / BCRC 22168 / CBS 111 / JCM 3599 / NBRC 0793 / NRRL Y-1031 F-60-10)</name>
    <name type="common">Yeast</name>
    <name type="synonym">Pichia ciferrii</name>
    <dbReference type="NCBI Taxonomy" id="1206466"/>
    <lineage>
        <taxon>Eukaryota</taxon>
        <taxon>Fungi</taxon>
        <taxon>Dikarya</taxon>
        <taxon>Ascomycota</taxon>
        <taxon>Saccharomycotina</taxon>
        <taxon>Saccharomycetes</taxon>
        <taxon>Phaffomycetales</taxon>
        <taxon>Wickerhamomycetaceae</taxon>
        <taxon>Wickerhamomyces</taxon>
    </lineage>
</organism>
<gene>
    <name evidence="2" type="ORF">BN7_5239</name>
</gene>
<evidence type="ECO:0000313" key="2">
    <source>
        <dbReference type="EMBL" id="CCH45654.1"/>
    </source>
</evidence>
<evidence type="ECO:0000313" key="3">
    <source>
        <dbReference type="Proteomes" id="UP000009328"/>
    </source>
</evidence>
<dbReference type="STRING" id="1206466.K0KVX3"/>
<protein>
    <submittedName>
        <fullName evidence="2">DnaJ subfamily C member 28</fullName>
    </submittedName>
</protein>
<dbReference type="EMBL" id="CAIF01000206">
    <property type="protein sequence ID" value="CCH45654.1"/>
    <property type="molecule type" value="Genomic_DNA"/>
</dbReference>
<comment type="caution">
    <text evidence="2">The sequence shown here is derived from an EMBL/GenBank/DDBJ whole genome shotgun (WGS) entry which is preliminary data.</text>
</comment>
<dbReference type="Proteomes" id="UP000009328">
    <property type="component" value="Unassembled WGS sequence"/>
</dbReference>
<proteinExistence type="predicted"/>
<keyword evidence="3" id="KW-1185">Reference proteome</keyword>
<dbReference type="PANTHER" id="PTHR39394:SF1">
    <property type="entry name" value="DNAJ HOMOLOGUE SUBFAMILY C MEMBER 28 CONSERVED DOMAIN-CONTAINING PROTEIN"/>
    <property type="match status" value="1"/>
</dbReference>
<sequence length="348" mass="40427">MRLIKRFYSSKKSIENAFTRRLAELEEEIIPKNDPLLGSSHNSLIDKDPKLIKLSNELEAKKFEHDNQKSIYTSQLPRYAGKQAKDIAYSQPWTGEESPKDSSLRMLVDKHKPLKMKTDIAKLANAKETVLDYRINKNVNTEEDSKFKELYQEKFTPIGSFDKIKTIADARIDEHIKQGGFKNLPRGQKLNTGIGNYVDRTEHHLNNILVTQNVVPPWIEKQGGVNYEISNFQNELVNKWKTFIGSNYDPDYKVMQSEFIKVYSSQYDHKIKLLNNSIRTYNLQAPMSTQKFYALKDKEFQKCFDSVDIPQVLKEHKEELLKRKLKNNQQSSTQKNGPGFWGKLFGLD</sequence>
<feature type="domain" description="DnaJ homologue subfamily C member 28 conserved" evidence="1">
    <location>
        <begin position="167"/>
        <end position="229"/>
    </location>
</feature>
<dbReference type="PANTHER" id="PTHR39394">
    <property type="entry name" value="YALI0E31793P"/>
    <property type="match status" value="1"/>
</dbReference>
<reference evidence="2 3" key="1">
    <citation type="journal article" date="2012" name="Eukaryot. Cell">
        <title>Draft genome sequence of Wickerhamomyces ciferrii NRRL Y-1031 F-60-10.</title>
        <authorList>
            <person name="Schneider J."/>
            <person name="Andrea H."/>
            <person name="Blom J."/>
            <person name="Jaenicke S."/>
            <person name="Ruckert C."/>
            <person name="Schorsch C."/>
            <person name="Szczepanowski R."/>
            <person name="Farwick M."/>
            <person name="Goesmann A."/>
            <person name="Puhler A."/>
            <person name="Schaffer S."/>
            <person name="Tauch A."/>
            <person name="Kohler T."/>
            <person name="Brinkrolf K."/>
        </authorList>
    </citation>
    <scope>NUCLEOTIDE SEQUENCE [LARGE SCALE GENOMIC DNA]</scope>
    <source>
        <strain evidence="3">ATCC 14091 / BCRC 22168 / CBS 111 / JCM 3599 / NBRC 0793 / NRRL Y-1031 F-60-10</strain>
    </source>
</reference>
<accession>K0KVX3</accession>
<evidence type="ECO:0000259" key="1">
    <source>
        <dbReference type="Pfam" id="PF09350"/>
    </source>
</evidence>
<dbReference type="InParanoid" id="K0KVX3"/>
<dbReference type="HOGENOM" id="CLU_019422_1_0_1"/>
<dbReference type="eggNOG" id="ENOG502RFG7">
    <property type="taxonomic scope" value="Eukaryota"/>
</dbReference>
<dbReference type="InterPro" id="IPR018961">
    <property type="entry name" value="DnaJ_homolog_subfam-C_membr-28"/>
</dbReference>
<dbReference type="Pfam" id="PF09350">
    <property type="entry name" value="DJC28_CD"/>
    <property type="match status" value="1"/>
</dbReference>